<feature type="transmembrane region" description="Helical" evidence="5">
    <location>
        <begin position="107"/>
        <end position="123"/>
    </location>
</feature>
<feature type="transmembrane region" description="Helical" evidence="5">
    <location>
        <begin position="386"/>
        <end position="411"/>
    </location>
</feature>
<keyword evidence="2 5" id="KW-0812">Transmembrane</keyword>
<feature type="transmembrane region" description="Helical" evidence="5">
    <location>
        <begin position="30"/>
        <end position="55"/>
    </location>
</feature>
<dbReference type="InterPro" id="IPR007016">
    <property type="entry name" value="O-antigen_ligase-rel_domated"/>
</dbReference>
<dbReference type="InterPro" id="IPR051533">
    <property type="entry name" value="WaaL-like"/>
</dbReference>
<feature type="transmembrane region" description="Helical" evidence="5">
    <location>
        <begin position="347"/>
        <end position="371"/>
    </location>
</feature>
<reference evidence="7 8" key="1">
    <citation type="submission" date="2021-02" db="EMBL/GenBank/DDBJ databases">
        <authorList>
            <person name="Lee D.-H."/>
        </authorList>
    </citation>
    <scope>NUCLEOTIDE SEQUENCE [LARGE SCALE GENOMIC DNA]</scope>
    <source>
        <strain evidence="7 8">MMS20-R2-29</strain>
    </source>
</reference>
<comment type="caution">
    <text evidence="7">The sequence shown here is derived from an EMBL/GenBank/DDBJ whole genome shotgun (WGS) entry which is preliminary data.</text>
</comment>
<organism evidence="7 8">
    <name type="scientific">Micromonospora humidisoli</name>
    <dbReference type="NCBI Taxonomy" id="2807622"/>
    <lineage>
        <taxon>Bacteria</taxon>
        <taxon>Bacillati</taxon>
        <taxon>Actinomycetota</taxon>
        <taxon>Actinomycetes</taxon>
        <taxon>Micromonosporales</taxon>
        <taxon>Micromonosporaceae</taxon>
        <taxon>Micromonospora</taxon>
    </lineage>
</organism>
<sequence length="447" mass="46850">MSMLSRDRMVAGLQRAGFLGRGDPATVDRVATGGVVVLLGLAWVRVTIPSLLDLLSNGRPTFNAAVDSMPATGRLLGDAVTAAVIGLSLLLAGYGLRRRRQHRPGELVVALAPLGALHLAGLVNGEPPGPVALALPAAILAIWALQPGTPALAAIGVLGAVSAAGALLLAALRPDLALLTGAGVGAKSWAVGGLLTGAYPHSNVLGIMLALCLPFVFRLRHGWSRRVALAMILVALVWTGSRTSQLAALVVLLTRGLLHWQAVGRLGVGWRRSVLVGGPAAAGLVLTVLSPLLVTDPAMFTKRGQIWRALLSRWADRPLVGHGPGYFERQPQLVEALGGRYTHGHNVLVHLLAVGGLLTVVLVAVLLGFVWRRSVLLFGRGDPTPALYLIALAWISWLEASHLAVTLAGYLTWLPLCLIRWTSWPAGQPATTGSEEQDVPKVVGDPA</sequence>
<evidence type="ECO:0000256" key="1">
    <source>
        <dbReference type="ARBA" id="ARBA00004141"/>
    </source>
</evidence>
<feature type="transmembrane region" description="Helical" evidence="5">
    <location>
        <begin position="274"/>
        <end position="294"/>
    </location>
</feature>
<feature type="domain" description="O-antigen ligase-related" evidence="6">
    <location>
        <begin position="228"/>
        <end position="363"/>
    </location>
</feature>
<dbReference type="GO" id="GO:0016874">
    <property type="term" value="F:ligase activity"/>
    <property type="evidence" value="ECO:0007669"/>
    <property type="project" value="UniProtKB-KW"/>
</dbReference>
<evidence type="ECO:0000259" key="6">
    <source>
        <dbReference type="Pfam" id="PF04932"/>
    </source>
</evidence>
<evidence type="ECO:0000256" key="5">
    <source>
        <dbReference type="SAM" id="Phobius"/>
    </source>
</evidence>
<feature type="transmembrane region" description="Helical" evidence="5">
    <location>
        <begin position="75"/>
        <end position="95"/>
    </location>
</feature>
<protein>
    <submittedName>
        <fullName evidence="7">O-antigen ligase family protein</fullName>
    </submittedName>
</protein>
<dbReference type="Proteomes" id="UP000809587">
    <property type="component" value="Unassembled WGS sequence"/>
</dbReference>
<comment type="subcellular location">
    <subcellularLocation>
        <location evidence="1">Membrane</location>
        <topology evidence="1">Multi-pass membrane protein</topology>
    </subcellularLocation>
</comment>
<evidence type="ECO:0000256" key="2">
    <source>
        <dbReference type="ARBA" id="ARBA00022692"/>
    </source>
</evidence>
<dbReference type="Pfam" id="PF04932">
    <property type="entry name" value="Wzy_C"/>
    <property type="match status" value="1"/>
</dbReference>
<proteinExistence type="predicted"/>
<accession>A0ABS2JIZ8</accession>
<feature type="transmembrane region" description="Helical" evidence="5">
    <location>
        <begin position="229"/>
        <end position="254"/>
    </location>
</feature>
<dbReference type="PANTHER" id="PTHR37422">
    <property type="entry name" value="TEICHURONIC ACID BIOSYNTHESIS PROTEIN TUAE"/>
    <property type="match status" value="1"/>
</dbReference>
<feature type="transmembrane region" description="Helical" evidence="5">
    <location>
        <begin position="198"/>
        <end position="217"/>
    </location>
</feature>
<dbReference type="PANTHER" id="PTHR37422:SF13">
    <property type="entry name" value="LIPOPOLYSACCHARIDE BIOSYNTHESIS PROTEIN PA4999-RELATED"/>
    <property type="match status" value="1"/>
</dbReference>
<keyword evidence="3 5" id="KW-1133">Transmembrane helix</keyword>
<evidence type="ECO:0000313" key="8">
    <source>
        <dbReference type="Proteomes" id="UP000809587"/>
    </source>
</evidence>
<keyword evidence="8" id="KW-1185">Reference proteome</keyword>
<feature type="transmembrane region" description="Helical" evidence="5">
    <location>
        <begin position="152"/>
        <end position="172"/>
    </location>
</feature>
<keyword evidence="7" id="KW-0436">Ligase</keyword>
<evidence type="ECO:0000256" key="4">
    <source>
        <dbReference type="ARBA" id="ARBA00023136"/>
    </source>
</evidence>
<evidence type="ECO:0000256" key="3">
    <source>
        <dbReference type="ARBA" id="ARBA00022989"/>
    </source>
</evidence>
<feature type="transmembrane region" description="Helical" evidence="5">
    <location>
        <begin position="129"/>
        <end position="145"/>
    </location>
</feature>
<dbReference type="EMBL" id="JAFEUO010000010">
    <property type="protein sequence ID" value="MBM7086482.1"/>
    <property type="molecule type" value="Genomic_DNA"/>
</dbReference>
<keyword evidence="4 5" id="KW-0472">Membrane</keyword>
<gene>
    <name evidence="7" type="ORF">JQN84_28535</name>
</gene>
<name>A0ABS2JIZ8_9ACTN</name>
<evidence type="ECO:0000313" key="7">
    <source>
        <dbReference type="EMBL" id="MBM7086482.1"/>
    </source>
</evidence>